<protein>
    <submittedName>
        <fullName evidence="5">DnaB helicase-like protein</fullName>
    </submittedName>
</protein>
<keyword evidence="5" id="KW-0547">Nucleotide-binding</keyword>
<dbReference type="RefSeq" id="WP_121157960.1">
    <property type="nucleotide sequence ID" value="NZ_RBKT01000001.1"/>
</dbReference>
<dbReference type="AlphaFoldDB" id="A0A495JKF5"/>
<proteinExistence type="predicted"/>
<dbReference type="EMBL" id="RBKT01000001">
    <property type="protein sequence ID" value="RKR89540.1"/>
    <property type="molecule type" value="Genomic_DNA"/>
</dbReference>
<keyword evidence="2" id="KW-0238">DNA-binding</keyword>
<dbReference type="InterPro" id="IPR025048">
    <property type="entry name" value="DUF3987"/>
</dbReference>
<dbReference type="InterPro" id="IPR036185">
    <property type="entry name" value="DNA_heli_DnaB-like_N_sf"/>
</dbReference>
<dbReference type="PANTHER" id="PTHR30153">
    <property type="entry name" value="REPLICATIVE DNA HELICASE DNAB"/>
    <property type="match status" value="1"/>
</dbReference>
<dbReference type="PANTHER" id="PTHR30153:SF2">
    <property type="entry name" value="REPLICATIVE DNA HELICASE"/>
    <property type="match status" value="1"/>
</dbReference>
<keyword evidence="5" id="KW-0067">ATP-binding</keyword>
<dbReference type="Gene3D" id="1.10.860.10">
    <property type="entry name" value="DNAb Helicase, Chain A"/>
    <property type="match status" value="1"/>
</dbReference>
<name>A0A495JKF5_9ACTN</name>
<sequence length="652" mass="68828">MTRAPSYDLNAEQAVIGAVLIAPPVMAELTALLGPADFYRPAHGVIWEALCVIHADGLPADPIALAAYLAETGDLAKIGGAPYLHTLMQSVPTAANAGHYARIVADHARRRQVVNLGEHLTQMANGGADVADVVAAGRAMLDQADSGTWSPLIQLGDRRHLPEFPAYVLPSWVADMVYGVAEFTQTPVDLAGCVALAALSTAAGGRAEIEVRGSWREPSNLFTVVALPPGSRKSAVFGAMTGPLLVAEKALVERTRPAIVEAELAARVAGKAAEKAAIAAANADASGRDTLLAEATAAAMNADAVAVPVLPQLIADDVTSEEAASLLAEQGGRLAVLSPEGGIFATIAGRYSGTPNLEVFLKGHAGDMLRVNRRSRDPEHVEHPALTLGLAVQPDVLRDIAGMPGFRGKGLLARILFSLPENTVGRRKIGADPVPEQIATAYAANLGALVMTLADWTDPAVLLLTPEANERVLEIERAVEPRLGPGGAWAHIVDWGSKYTGAVVRVAGLIHLAEHLRDGWGKPIQAETIERAALLGEYFAAHALAAFDDMGADQTTRHARHVLGWIERTVTSAFTKRELFRAVKNAQMSTVADLDPALAVLEMHGYIRQLDAPARTRSGGRPPSPSYLVHPDVHRPVATVHALADADTRRSA</sequence>
<keyword evidence="5" id="KW-0378">Hydrolase</keyword>
<comment type="caution">
    <text evidence="5">The sequence shown here is derived from an EMBL/GenBank/DDBJ whole genome shotgun (WGS) entry which is preliminary data.</text>
</comment>
<reference evidence="5 6" key="1">
    <citation type="submission" date="2018-10" db="EMBL/GenBank/DDBJ databases">
        <title>Sequencing the genomes of 1000 actinobacteria strains.</title>
        <authorList>
            <person name="Klenk H.-P."/>
        </authorList>
    </citation>
    <scope>NUCLEOTIDE SEQUENCE [LARGE SCALE GENOMIC DNA]</scope>
    <source>
        <strain evidence="5 6">DSM 45175</strain>
    </source>
</reference>
<feature type="domain" description="DNA helicase DnaB-like N-terminal" evidence="4">
    <location>
        <begin position="5"/>
        <end position="106"/>
    </location>
</feature>
<dbReference type="Pfam" id="PF00772">
    <property type="entry name" value="DnaB"/>
    <property type="match status" value="1"/>
</dbReference>
<evidence type="ECO:0000313" key="6">
    <source>
        <dbReference type="Proteomes" id="UP000277671"/>
    </source>
</evidence>
<dbReference type="Pfam" id="PF13148">
    <property type="entry name" value="DUF3987"/>
    <property type="match status" value="1"/>
</dbReference>
<gene>
    <name evidence="5" type="ORF">BDK92_3894</name>
</gene>
<dbReference type="InterPro" id="IPR007693">
    <property type="entry name" value="DNA_helicase_DnaB-like_N"/>
</dbReference>
<dbReference type="GO" id="GO:0005524">
    <property type="term" value="F:ATP binding"/>
    <property type="evidence" value="ECO:0007669"/>
    <property type="project" value="InterPro"/>
</dbReference>
<dbReference type="GO" id="GO:0003677">
    <property type="term" value="F:DNA binding"/>
    <property type="evidence" value="ECO:0007669"/>
    <property type="project" value="UniProtKB-KW"/>
</dbReference>
<keyword evidence="1" id="KW-0235">DNA replication</keyword>
<keyword evidence="6" id="KW-1185">Reference proteome</keyword>
<evidence type="ECO:0000313" key="5">
    <source>
        <dbReference type="EMBL" id="RKR89540.1"/>
    </source>
</evidence>
<feature type="region of interest" description="Disordered" evidence="3">
    <location>
        <begin position="612"/>
        <end position="631"/>
    </location>
</feature>
<dbReference type="InterPro" id="IPR016136">
    <property type="entry name" value="DNA_helicase_N/primase_C"/>
</dbReference>
<dbReference type="SUPFAM" id="SSF48024">
    <property type="entry name" value="N-terminal domain of DnaB helicase"/>
    <property type="match status" value="1"/>
</dbReference>
<dbReference type="GO" id="GO:0006260">
    <property type="term" value="P:DNA replication"/>
    <property type="evidence" value="ECO:0007669"/>
    <property type="project" value="UniProtKB-KW"/>
</dbReference>
<organism evidence="5 6">
    <name type="scientific">Micromonospora pisi</name>
    <dbReference type="NCBI Taxonomy" id="589240"/>
    <lineage>
        <taxon>Bacteria</taxon>
        <taxon>Bacillati</taxon>
        <taxon>Actinomycetota</taxon>
        <taxon>Actinomycetes</taxon>
        <taxon>Micromonosporales</taxon>
        <taxon>Micromonosporaceae</taxon>
        <taxon>Micromonospora</taxon>
    </lineage>
</organism>
<accession>A0A495JKF5</accession>
<dbReference type="OrthoDB" id="5150132at2"/>
<evidence type="ECO:0000256" key="2">
    <source>
        <dbReference type="ARBA" id="ARBA00023125"/>
    </source>
</evidence>
<evidence type="ECO:0000256" key="1">
    <source>
        <dbReference type="ARBA" id="ARBA00022705"/>
    </source>
</evidence>
<dbReference type="GO" id="GO:0003678">
    <property type="term" value="F:DNA helicase activity"/>
    <property type="evidence" value="ECO:0007669"/>
    <property type="project" value="InterPro"/>
</dbReference>
<dbReference type="Proteomes" id="UP000277671">
    <property type="component" value="Unassembled WGS sequence"/>
</dbReference>
<keyword evidence="5" id="KW-0347">Helicase</keyword>
<evidence type="ECO:0000256" key="3">
    <source>
        <dbReference type="SAM" id="MobiDB-lite"/>
    </source>
</evidence>
<dbReference type="GO" id="GO:0005829">
    <property type="term" value="C:cytosol"/>
    <property type="evidence" value="ECO:0007669"/>
    <property type="project" value="TreeGrafter"/>
</dbReference>
<evidence type="ECO:0000259" key="4">
    <source>
        <dbReference type="Pfam" id="PF00772"/>
    </source>
</evidence>